<keyword evidence="2" id="KW-0645">Protease</keyword>
<evidence type="ECO:0000313" key="2">
    <source>
        <dbReference type="EMBL" id="QDB73288.1"/>
    </source>
</evidence>
<sequence length="333" mass="37718">MLTVNQVQDVLQKYIDIANRIVPSKTFGMPEINIKEMGKVAGNANGFTTENGIINLCRTLLADNEEEFIKDTIPHEFAHIVVHKVYGRRAKPHGKEWKNVMRHFGCEPKTYHNMDVDKALLMNGQKTRAQTRPFVYICPTCDKEYNMTPQMHKKIRLGSLRWCKCSSKGFIKEKALKFSHNALNSKPTVTPKPTPKVIEVEEITNPKPIEVVEPQPTKIKVTMPSIVKGEMPALNGLVEYLEIHGAELKVPAKKKPYVTCKANVGRVQVSYNSRSELFSVLVYMSKDMTAEPVCALLGRNMDDVKHNTKHHYINVSNVSMKDLMNLFPKVGTN</sequence>
<evidence type="ECO:0000259" key="1">
    <source>
        <dbReference type="SMART" id="SM00731"/>
    </source>
</evidence>
<dbReference type="GO" id="GO:0006950">
    <property type="term" value="P:response to stress"/>
    <property type="evidence" value="ECO:0007669"/>
    <property type="project" value="UniProtKB-ARBA"/>
</dbReference>
<dbReference type="GeneID" id="55616125"/>
<dbReference type="GO" id="GO:0008237">
    <property type="term" value="F:metallopeptidase activity"/>
    <property type="evidence" value="ECO:0007669"/>
    <property type="project" value="UniProtKB-KW"/>
</dbReference>
<evidence type="ECO:0000313" key="3">
    <source>
        <dbReference type="Proteomes" id="UP000318470"/>
    </source>
</evidence>
<dbReference type="PANTHER" id="PTHR38773:SF1">
    <property type="entry name" value="PROTEIN SPRT"/>
    <property type="match status" value="1"/>
</dbReference>
<organism evidence="2 3">
    <name type="scientific">Vibrio phage VAP7</name>
    <dbReference type="NCBI Taxonomy" id="2584487"/>
    <lineage>
        <taxon>Viruses</taxon>
        <taxon>Duplodnaviria</taxon>
        <taxon>Heunggongvirae</taxon>
        <taxon>Uroviricota</taxon>
        <taxon>Caudoviricetes</taxon>
        <taxon>Pantevenvirales</taxon>
        <taxon>Ackermannviridae</taxon>
        <taxon>Vapseptimavirus</taxon>
        <taxon>Vapseptimavirus VAP7</taxon>
    </lineage>
</organism>
<keyword evidence="3" id="KW-1185">Reference proteome</keyword>
<dbReference type="PANTHER" id="PTHR38773">
    <property type="entry name" value="PROTEIN SPRT"/>
    <property type="match status" value="1"/>
</dbReference>
<feature type="domain" description="SprT-like" evidence="1">
    <location>
        <begin position="8"/>
        <end position="172"/>
    </location>
</feature>
<proteinExistence type="predicted"/>
<dbReference type="SMART" id="SM00731">
    <property type="entry name" value="SprT"/>
    <property type="match status" value="1"/>
</dbReference>
<accession>A0A4Y5TVC8</accession>
<keyword evidence="2" id="KW-0378">Hydrolase</keyword>
<dbReference type="GO" id="GO:0006508">
    <property type="term" value="P:proteolysis"/>
    <property type="evidence" value="ECO:0007669"/>
    <property type="project" value="UniProtKB-KW"/>
</dbReference>
<dbReference type="RefSeq" id="YP_009845762.1">
    <property type="nucleotide sequence ID" value="NC_048765.1"/>
</dbReference>
<dbReference type="Proteomes" id="UP000318470">
    <property type="component" value="Segment"/>
</dbReference>
<name>A0A4Y5TVC8_9CAUD</name>
<keyword evidence="2" id="KW-0482">Metalloprotease</keyword>
<dbReference type="EMBL" id="MK795384">
    <property type="protein sequence ID" value="QDB73288.1"/>
    <property type="molecule type" value="Genomic_DNA"/>
</dbReference>
<protein>
    <submittedName>
        <fullName evidence="2">SprT family zinc-dependent metalloprotease</fullName>
    </submittedName>
</protein>
<dbReference type="Pfam" id="PF10263">
    <property type="entry name" value="SprT-like"/>
    <property type="match status" value="1"/>
</dbReference>
<dbReference type="KEGG" id="vg:55616125"/>
<reference evidence="2 3" key="1">
    <citation type="submission" date="2019-04" db="EMBL/GenBank/DDBJ databases">
        <authorList>
            <person name="Gao M."/>
            <person name="Bai C."/>
            <person name="Tong Y."/>
            <person name="Xu X."/>
        </authorList>
    </citation>
    <scope>NUCLEOTIDE SEQUENCE [LARGE SCALE GENOMIC DNA]</scope>
    <source>
        <strain evidence="2 3">Vibrio alginolyticus VA1</strain>
    </source>
</reference>
<dbReference type="InterPro" id="IPR006640">
    <property type="entry name" value="SprT-like_domain"/>
</dbReference>